<sequence length="891" mass="103454">KCRVSNVNCKDDRDGCIREVVIKFVDQDHDGPFDLFFQTGRMSLARDSSTFLQMLNLKNEDDMEKWCLKNPYVYRALVDSIRRGPSSFADLTYYSQLCYRVTMPNKKKQLVKFRLIPVHAAAKYDEVLESGMLTVEEQNAPWLVLAADEDERNDNYLRQEFKTRLWRDEPVTFYMDVQMGPQSRDFDHVNPQLLWNEDEFPWSRLMRIELTTHVASEALRRTTFNMADNPAGIGFPTARSPQDPFSLQKVMISTFTEMERKVVLKEKTEGALNTTYIITIFSESLKESRPIPFVEVYVTLIGWLFSEVNINQPANNQPLPTGKRCRSSPLVLSRENREGNWEKSWFLRSLTVEDVKQNKSWTFPCYEVVENPILLLPGEAYLAHNELYQVSKKERLFQLNERKCEYLWDKKDDKKLSSSSSTSSGVMLPGQIRNPQQVNKLPERHKSRAAKYTGVRWEVDPKLIDFFREFRFRLASKLPDGSPGDMCHAVLKDEDFANLFLVGSNPVLIQKCTKLPNKFPVTNIMVRQFLDGYNLQQAIEDGRIFIVDYKILNKITTTHHNTDHRFIASPIVLFYLNDVETLLPLAIQLNQEPASDSNPIWTPNDKEGWLLAKLWVRCSDFNYQFAVSHLFNCHFLMEPFLIATMRCLPSSHPCYKILLPHFRYLLVSNTLIRHQLLSENGAVDKYTSLGRLGFQELMERHWSQFHFDHLNPRKDFERREVSVASHLPGYIYRDDALRLFDCINNCCDKLLNIHYGTPEDFLKDEELASWFDELSNFGFPGHFFPNDSSLNKKPSNLKELGELLSSIIFTITCQHSATHSDALDLFGYVPDVPAMMKAPPITKEFKNIDSQYLAHVLPEQFPEAYYTSLLFIMNAHKPDEVYLINIINLLG</sequence>
<dbReference type="PRINTS" id="PR00087">
    <property type="entry name" value="LIPOXYGENASE"/>
</dbReference>
<dbReference type="OrthoDB" id="6051199at2759"/>
<dbReference type="InterPro" id="IPR013819">
    <property type="entry name" value="LipOase_C"/>
</dbReference>
<gene>
    <name evidence="6" type="primary">20213899</name>
    <name evidence="5" type="ORF">HELRODRAFT_66358</name>
</gene>
<evidence type="ECO:0000256" key="1">
    <source>
        <dbReference type="ARBA" id="ARBA00022723"/>
    </source>
</evidence>
<dbReference type="EMBL" id="KB096742">
    <property type="protein sequence ID" value="ESO01912.1"/>
    <property type="molecule type" value="Genomic_DNA"/>
</dbReference>
<keyword evidence="3" id="KW-0560">Oxidoreductase</keyword>
<dbReference type="PANTHER" id="PTHR11771">
    <property type="entry name" value="LIPOXYGENASE"/>
    <property type="match status" value="1"/>
</dbReference>
<dbReference type="PROSITE" id="PS51393">
    <property type="entry name" value="LIPOXYGENASE_3"/>
    <property type="match status" value="1"/>
</dbReference>
<dbReference type="SUPFAM" id="SSF56634">
    <property type="entry name" value="Heme-dependent catalase-like"/>
    <property type="match status" value="1"/>
</dbReference>
<dbReference type="InterPro" id="IPR036226">
    <property type="entry name" value="LipOase_C_sf"/>
</dbReference>
<dbReference type="InterPro" id="IPR000907">
    <property type="entry name" value="LipOase"/>
</dbReference>
<dbReference type="Gene3D" id="1.20.245.10">
    <property type="entry name" value="Lipoxygenase-1, Domain 5"/>
    <property type="match status" value="1"/>
</dbReference>
<reference evidence="6" key="3">
    <citation type="submission" date="2015-06" db="UniProtKB">
        <authorList>
            <consortium name="EnsemblMetazoa"/>
        </authorList>
    </citation>
    <scope>IDENTIFICATION</scope>
</reference>
<dbReference type="GO" id="GO:0034440">
    <property type="term" value="P:lipid oxidation"/>
    <property type="evidence" value="ECO:0000318"/>
    <property type="project" value="GO_Central"/>
</dbReference>
<proteinExistence type="predicted"/>
<keyword evidence="7" id="KW-1185">Reference proteome</keyword>
<dbReference type="AlphaFoldDB" id="T1FYK1"/>
<dbReference type="EMBL" id="AMQM01000749">
    <property type="status" value="NOT_ANNOTATED_CDS"/>
    <property type="molecule type" value="Genomic_DNA"/>
</dbReference>
<dbReference type="RefSeq" id="XP_009019320.1">
    <property type="nucleotide sequence ID" value="XM_009021072.1"/>
</dbReference>
<reference evidence="7" key="1">
    <citation type="submission" date="2012-12" db="EMBL/GenBank/DDBJ databases">
        <authorList>
            <person name="Hellsten U."/>
            <person name="Grimwood J."/>
            <person name="Chapman J.A."/>
            <person name="Shapiro H."/>
            <person name="Aerts A."/>
            <person name="Otillar R.P."/>
            <person name="Terry A.Y."/>
            <person name="Boore J.L."/>
            <person name="Simakov O."/>
            <person name="Marletaz F."/>
            <person name="Cho S.-J."/>
            <person name="Edsinger-Gonzales E."/>
            <person name="Havlak P."/>
            <person name="Kuo D.-H."/>
            <person name="Larsson T."/>
            <person name="Lv J."/>
            <person name="Arendt D."/>
            <person name="Savage R."/>
            <person name="Osoegawa K."/>
            <person name="de Jong P."/>
            <person name="Lindberg D.R."/>
            <person name="Seaver E.C."/>
            <person name="Weisblat D.A."/>
            <person name="Putnam N.H."/>
            <person name="Grigoriev I.V."/>
            <person name="Rokhsar D.S."/>
        </authorList>
    </citation>
    <scope>NUCLEOTIDE SEQUENCE</scope>
</reference>
<protein>
    <recommendedName>
        <fullName evidence="4">Lipoxygenase domain-containing protein</fullName>
    </recommendedName>
</protein>
<dbReference type="STRING" id="6412.T1FYK1"/>
<dbReference type="Proteomes" id="UP000015101">
    <property type="component" value="Unassembled WGS sequence"/>
</dbReference>
<dbReference type="GO" id="GO:0016702">
    <property type="term" value="F:oxidoreductase activity, acting on single donors with incorporation of molecular oxygen, incorporation of two atoms of oxygen"/>
    <property type="evidence" value="ECO:0000318"/>
    <property type="project" value="GO_Central"/>
</dbReference>
<dbReference type="EnsemblMetazoa" id="HelroT66358">
    <property type="protein sequence ID" value="HelroP66358"/>
    <property type="gene ID" value="HelroG66358"/>
</dbReference>
<organism evidence="6 7">
    <name type="scientific">Helobdella robusta</name>
    <name type="common">Californian leech</name>
    <dbReference type="NCBI Taxonomy" id="6412"/>
    <lineage>
        <taxon>Eukaryota</taxon>
        <taxon>Metazoa</taxon>
        <taxon>Spiralia</taxon>
        <taxon>Lophotrochozoa</taxon>
        <taxon>Annelida</taxon>
        <taxon>Clitellata</taxon>
        <taxon>Hirudinea</taxon>
        <taxon>Rhynchobdellida</taxon>
        <taxon>Glossiphoniidae</taxon>
        <taxon>Helobdella</taxon>
    </lineage>
</organism>
<evidence type="ECO:0000256" key="2">
    <source>
        <dbReference type="ARBA" id="ARBA00022964"/>
    </source>
</evidence>
<dbReference type="GO" id="GO:0046872">
    <property type="term" value="F:metal ion binding"/>
    <property type="evidence" value="ECO:0007669"/>
    <property type="project" value="UniProtKB-KW"/>
</dbReference>
<reference evidence="5 7" key="2">
    <citation type="journal article" date="2013" name="Nature">
        <title>Insights into bilaterian evolution from three spiralian genomes.</title>
        <authorList>
            <person name="Simakov O."/>
            <person name="Marletaz F."/>
            <person name="Cho S.J."/>
            <person name="Edsinger-Gonzales E."/>
            <person name="Havlak P."/>
            <person name="Hellsten U."/>
            <person name="Kuo D.H."/>
            <person name="Larsson T."/>
            <person name="Lv J."/>
            <person name="Arendt D."/>
            <person name="Savage R."/>
            <person name="Osoegawa K."/>
            <person name="de Jong P."/>
            <person name="Grimwood J."/>
            <person name="Chapman J.A."/>
            <person name="Shapiro H."/>
            <person name="Aerts A."/>
            <person name="Otillar R.P."/>
            <person name="Terry A.Y."/>
            <person name="Boore J.L."/>
            <person name="Grigoriev I.V."/>
            <person name="Lindberg D.R."/>
            <person name="Seaver E.C."/>
            <person name="Weisblat D.A."/>
            <person name="Putnam N.H."/>
            <person name="Rokhsar D.S."/>
        </authorList>
    </citation>
    <scope>NUCLEOTIDE SEQUENCE</scope>
</reference>
<dbReference type="Pfam" id="PF00305">
    <property type="entry name" value="Lipoxygenase"/>
    <property type="match status" value="1"/>
</dbReference>
<dbReference type="HOGENOM" id="CLU_007064_0_0_1"/>
<dbReference type="SUPFAM" id="SSF48484">
    <property type="entry name" value="Lipoxigenase"/>
    <property type="match status" value="1"/>
</dbReference>
<dbReference type="GeneID" id="20213899"/>
<dbReference type="Gene3D" id="3.10.450.60">
    <property type="match status" value="1"/>
</dbReference>
<dbReference type="CTD" id="20213899"/>
<dbReference type="KEGG" id="hro:HELRODRAFT_66358"/>
<keyword evidence="1" id="KW-0479">Metal-binding</keyword>
<evidence type="ECO:0000313" key="5">
    <source>
        <dbReference type="EMBL" id="ESO01912.1"/>
    </source>
</evidence>
<dbReference type="eggNOG" id="ENOG502QQSP">
    <property type="taxonomic scope" value="Eukaryota"/>
</dbReference>
<accession>T1FYK1</accession>
<dbReference type="InParanoid" id="T1FYK1"/>
<keyword evidence="2" id="KW-0223">Dioxygenase</keyword>
<feature type="domain" description="Lipoxygenase" evidence="4">
    <location>
        <begin position="491"/>
        <end position="891"/>
    </location>
</feature>
<evidence type="ECO:0000313" key="6">
    <source>
        <dbReference type="EnsemblMetazoa" id="HelroP66358"/>
    </source>
</evidence>
<evidence type="ECO:0000313" key="7">
    <source>
        <dbReference type="Proteomes" id="UP000015101"/>
    </source>
</evidence>
<name>T1FYK1_HELRO</name>
<evidence type="ECO:0000259" key="4">
    <source>
        <dbReference type="PROSITE" id="PS51393"/>
    </source>
</evidence>
<dbReference type="GO" id="GO:0020037">
    <property type="term" value="F:heme binding"/>
    <property type="evidence" value="ECO:0007669"/>
    <property type="project" value="InterPro"/>
</dbReference>
<evidence type="ECO:0000256" key="3">
    <source>
        <dbReference type="ARBA" id="ARBA00023002"/>
    </source>
</evidence>
<dbReference type="Gene3D" id="2.40.180.10">
    <property type="entry name" value="Catalase core domain"/>
    <property type="match status" value="1"/>
</dbReference>
<dbReference type="InterPro" id="IPR020835">
    <property type="entry name" value="Catalase_sf"/>
</dbReference>